<evidence type="ECO:0000256" key="1">
    <source>
        <dbReference type="ARBA" id="ARBA00022679"/>
    </source>
</evidence>
<dbReference type="OrthoDB" id="9787738at2"/>
<accession>A0A4T3F240</accession>
<dbReference type="GO" id="GO:0032259">
    <property type="term" value="P:methylation"/>
    <property type="evidence" value="ECO:0007669"/>
    <property type="project" value="UniProtKB-KW"/>
</dbReference>
<evidence type="ECO:0000313" key="4">
    <source>
        <dbReference type="Proteomes" id="UP000309389"/>
    </source>
</evidence>
<keyword evidence="3" id="KW-0489">Methyltransferase</keyword>
<dbReference type="GO" id="GO:0008757">
    <property type="term" value="F:S-adenosylmethionine-dependent methyltransferase activity"/>
    <property type="evidence" value="ECO:0007669"/>
    <property type="project" value="InterPro"/>
</dbReference>
<organism evidence="3 4">
    <name type="scientific">Alteraurantiacibacter aquimixticola</name>
    <dbReference type="NCBI Taxonomy" id="2489173"/>
    <lineage>
        <taxon>Bacteria</taxon>
        <taxon>Pseudomonadati</taxon>
        <taxon>Pseudomonadota</taxon>
        <taxon>Alphaproteobacteria</taxon>
        <taxon>Sphingomonadales</taxon>
        <taxon>Erythrobacteraceae</taxon>
        <taxon>Alteraurantiacibacter</taxon>
    </lineage>
</organism>
<dbReference type="AlphaFoldDB" id="A0A4T3F240"/>
<dbReference type="InterPro" id="IPR029063">
    <property type="entry name" value="SAM-dependent_MTases_sf"/>
</dbReference>
<dbReference type="InterPro" id="IPR013216">
    <property type="entry name" value="Methyltransf_11"/>
</dbReference>
<dbReference type="EMBL" id="SSHH01000001">
    <property type="protein sequence ID" value="TIX51236.1"/>
    <property type="molecule type" value="Genomic_DNA"/>
</dbReference>
<evidence type="ECO:0000313" key="3">
    <source>
        <dbReference type="EMBL" id="TIX51236.1"/>
    </source>
</evidence>
<name>A0A4T3F240_9SPHN</name>
<dbReference type="InterPro" id="IPR050447">
    <property type="entry name" value="Erg6_SMT_methyltransf"/>
</dbReference>
<dbReference type="Gene3D" id="3.40.50.150">
    <property type="entry name" value="Vaccinia Virus protein VP39"/>
    <property type="match status" value="1"/>
</dbReference>
<evidence type="ECO:0000259" key="2">
    <source>
        <dbReference type="Pfam" id="PF08241"/>
    </source>
</evidence>
<dbReference type="PANTHER" id="PTHR44068">
    <property type="entry name" value="ZGC:194242"/>
    <property type="match status" value="1"/>
</dbReference>
<dbReference type="SUPFAM" id="SSF53335">
    <property type="entry name" value="S-adenosyl-L-methionine-dependent methyltransferases"/>
    <property type="match status" value="1"/>
</dbReference>
<comment type="caution">
    <text evidence="3">The sequence shown here is derived from an EMBL/GenBank/DDBJ whole genome shotgun (WGS) entry which is preliminary data.</text>
</comment>
<protein>
    <submittedName>
        <fullName evidence="3">Class I SAM-dependent methyltransferase</fullName>
    </submittedName>
</protein>
<reference evidence="3 4" key="1">
    <citation type="submission" date="2019-04" db="EMBL/GenBank/DDBJ databases">
        <title>Altererythrobacter aquimixticola sp. nov., isolated from sediment of junction between the ocean and a freshwater spring.</title>
        <authorList>
            <person name="Yoon J.-H."/>
        </authorList>
    </citation>
    <scope>NUCLEOTIDE SEQUENCE [LARGE SCALE GENOMIC DNA]</scope>
    <source>
        <strain evidence="3 4">SSKS-13</strain>
    </source>
</reference>
<feature type="domain" description="Methyltransferase type 11" evidence="2">
    <location>
        <begin position="56"/>
        <end position="151"/>
    </location>
</feature>
<dbReference type="RefSeq" id="WP_136691951.1">
    <property type="nucleotide sequence ID" value="NZ_SSHH01000001.1"/>
</dbReference>
<keyword evidence="1 3" id="KW-0808">Transferase</keyword>
<dbReference type="Proteomes" id="UP000309389">
    <property type="component" value="Unassembled WGS sequence"/>
</dbReference>
<proteinExistence type="predicted"/>
<dbReference type="PANTHER" id="PTHR44068:SF11">
    <property type="entry name" value="GERANYL DIPHOSPHATE 2-C-METHYLTRANSFERASE"/>
    <property type="match status" value="1"/>
</dbReference>
<dbReference type="CDD" id="cd02440">
    <property type="entry name" value="AdoMet_MTases"/>
    <property type="match status" value="1"/>
</dbReference>
<dbReference type="Pfam" id="PF08241">
    <property type="entry name" value="Methyltransf_11"/>
    <property type="match status" value="1"/>
</dbReference>
<gene>
    <name evidence="3" type="ORF">E5222_01835</name>
</gene>
<keyword evidence="4" id="KW-1185">Reference proteome</keyword>
<sequence length="253" mass="28177">MSSGTAARIENEKSFHDARFTEEVRDAQGKYYASIKHGSSHYGNRVAELAKGKDILEYGCGGISQGDTLASLARTLTGIDISTVAVEKANAAAANRGLSNVHYLEMNAEEMTFPDGSFDLVFGRGIIHHLDLKKSFESIRRVLRPGGTALFWEPLGHNPVLNRYRQMTPEARTPDEHPLLKSDFTLAERYFDVERLDFYGLTTLLSVPLRDTGPGDAVLSVTSAIDRVLFRSPMRWLAWYVLIELKKPAEEEG</sequence>